<gene>
    <name evidence="1" type="ORF">CSOJ01_11882</name>
</gene>
<comment type="caution">
    <text evidence="1">The sequence shown here is derived from an EMBL/GenBank/DDBJ whole genome shotgun (WGS) entry which is preliminary data.</text>
</comment>
<reference evidence="1 2" key="1">
    <citation type="journal article" date="2020" name="Phytopathology">
        <title>Genome Sequence Resources of Colletotrichum truncatum, C. plurivorum, C. musicola, and C. sojae: Four Species Pathogenic to Soybean (Glycine max).</title>
        <authorList>
            <person name="Rogerio F."/>
            <person name="Boufleur T.R."/>
            <person name="Ciampi-Guillardi M."/>
            <person name="Sukno S.A."/>
            <person name="Thon M.R."/>
            <person name="Massola Junior N.S."/>
            <person name="Baroncelli R."/>
        </authorList>
    </citation>
    <scope>NUCLEOTIDE SEQUENCE [LARGE SCALE GENOMIC DNA]</scope>
    <source>
        <strain evidence="1 2">LFN0009</strain>
    </source>
</reference>
<dbReference type="Proteomes" id="UP000652219">
    <property type="component" value="Unassembled WGS sequence"/>
</dbReference>
<evidence type="ECO:0000313" key="2">
    <source>
        <dbReference type="Proteomes" id="UP000652219"/>
    </source>
</evidence>
<dbReference type="InterPro" id="IPR046536">
    <property type="entry name" value="DUF6601"/>
</dbReference>
<dbReference type="AlphaFoldDB" id="A0A8H6IWF5"/>
<protein>
    <submittedName>
        <fullName evidence="1">Uncharacterized protein</fullName>
    </submittedName>
</protein>
<sequence>MTRWNQYGSFFHDNAALLASSTVCIAVRTTAIHVGLATEAL</sequence>
<dbReference type="Pfam" id="PF20246">
    <property type="entry name" value="DUF6601"/>
    <property type="match status" value="1"/>
</dbReference>
<evidence type="ECO:0000313" key="1">
    <source>
        <dbReference type="EMBL" id="KAF6802060.1"/>
    </source>
</evidence>
<proteinExistence type="predicted"/>
<organism evidence="1 2">
    <name type="scientific">Colletotrichum sojae</name>
    <dbReference type="NCBI Taxonomy" id="2175907"/>
    <lineage>
        <taxon>Eukaryota</taxon>
        <taxon>Fungi</taxon>
        <taxon>Dikarya</taxon>
        <taxon>Ascomycota</taxon>
        <taxon>Pezizomycotina</taxon>
        <taxon>Sordariomycetes</taxon>
        <taxon>Hypocreomycetidae</taxon>
        <taxon>Glomerellales</taxon>
        <taxon>Glomerellaceae</taxon>
        <taxon>Colletotrichum</taxon>
        <taxon>Colletotrichum orchidearum species complex</taxon>
    </lineage>
</organism>
<name>A0A8H6IWF5_9PEZI</name>
<dbReference type="EMBL" id="WIGN01000288">
    <property type="protein sequence ID" value="KAF6802060.1"/>
    <property type="molecule type" value="Genomic_DNA"/>
</dbReference>
<accession>A0A8H6IWF5</accession>
<keyword evidence="2" id="KW-1185">Reference proteome</keyword>